<dbReference type="AlphaFoldDB" id="A0A0E9RP79"/>
<reference evidence="1" key="1">
    <citation type="submission" date="2014-11" db="EMBL/GenBank/DDBJ databases">
        <authorList>
            <person name="Amaro Gonzalez C."/>
        </authorList>
    </citation>
    <scope>NUCLEOTIDE SEQUENCE</scope>
</reference>
<evidence type="ECO:0000313" key="1">
    <source>
        <dbReference type="EMBL" id="JAH30956.1"/>
    </source>
</evidence>
<reference evidence="1" key="2">
    <citation type="journal article" date="2015" name="Fish Shellfish Immunol.">
        <title>Early steps in the European eel (Anguilla anguilla)-Vibrio vulnificus interaction in the gills: Role of the RtxA13 toxin.</title>
        <authorList>
            <person name="Callol A."/>
            <person name="Pajuelo D."/>
            <person name="Ebbesson L."/>
            <person name="Teles M."/>
            <person name="MacKenzie S."/>
            <person name="Amaro C."/>
        </authorList>
    </citation>
    <scope>NUCLEOTIDE SEQUENCE</scope>
</reference>
<organism evidence="1">
    <name type="scientific">Anguilla anguilla</name>
    <name type="common">European freshwater eel</name>
    <name type="synonym">Muraena anguilla</name>
    <dbReference type="NCBI Taxonomy" id="7936"/>
    <lineage>
        <taxon>Eukaryota</taxon>
        <taxon>Metazoa</taxon>
        <taxon>Chordata</taxon>
        <taxon>Craniata</taxon>
        <taxon>Vertebrata</taxon>
        <taxon>Euteleostomi</taxon>
        <taxon>Actinopterygii</taxon>
        <taxon>Neopterygii</taxon>
        <taxon>Teleostei</taxon>
        <taxon>Anguilliformes</taxon>
        <taxon>Anguillidae</taxon>
        <taxon>Anguilla</taxon>
    </lineage>
</organism>
<sequence>MLPSVPLFCYRGISNVVDHAGGPEKGCCC</sequence>
<proteinExistence type="predicted"/>
<dbReference type="EMBL" id="GBXM01077621">
    <property type="protein sequence ID" value="JAH30956.1"/>
    <property type="molecule type" value="Transcribed_RNA"/>
</dbReference>
<accession>A0A0E9RP79</accession>
<name>A0A0E9RP79_ANGAN</name>
<protein>
    <submittedName>
        <fullName evidence="1">Uncharacterized protein</fullName>
    </submittedName>
</protein>